<dbReference type="Proteomes" id="UP000663844">
    <property type="component" value="Unassembled WGS sequence"/>
</dbReference>
<protein>
    <submittedName>
        <fullName evidence="2">Uncharacterized protein</fullName>
    </submittedName>
</protein>
<dbReference type="AlphaFoldDB" id="A0A820BRT4"/>
<accession>A0A820BRT4</accession>
<dbReference type="Proteomes" id="UP000663845">
    <property type="component" value="Unassembled WGS sequence"/>
</dbReference>
<name>A0A820BRT4_9BILA</name>
<dbReference type="EMBL" id="CAJNOG010001512">
    <property type="protein sequence ID" value="CAF1450098.1"/>
    <property type="molecule type" value="Genomic_DNA"/>
</dbReference>
<evidence type="ECO:0000313" key="2">
    <source>
        <dbReference type="EMBL" id="CAF4204642.1"/>
    </source>
</evidence>
<comment type="caution">
    <text evidence="2">The sequence shown here is derived from an EMBL/GenBank/DDBJ whole genome shotgun (WGS) entry which is preliminary data.</text>
</comment>
<gene>
    <name evidence="1" type="ORF">JYZ213_LOCUS40638</name>
    <name evidence="2" type="ORF">OXD698_LOCUS41020</name>
</gene>
<evidence type="ECO:0000313" key="1">
    <source>
        <dbReference type="EMBL" id="CAF1450098.1"/>
    </source>
</evidence>
<sequence length="266" mass="30638">MAANSGHTAAVIAYEESGQPVKIVYDTWTPRPHFIIKQYQPKEDVSNSELQATFEIINHFLHKNSQFDTQAILAFHRGTWYKQHTSEWHAHLCVSQEEYLKVAKIQITEIPTTKEWGSSKTVEEGMRKWYTRQLENYASSSEFKFVWLSPAPRIGIVAQSPSTSSLTSLYTFMEKTRANIEEELSQQDPKFTNFGCHLCLYVHGQSGTSVTCRPDRIIMENGGFDDITNIVGYIQMGELHYAEWLPYSLRQVWLKEFGGVTHFVRT</sequence>
<dbReference type="EMBL" id="CAJOAZ010009478">
    <property type="protein sequence ID" value="CAF4204642.1"/>
    <property type="molecule type" value="Genomic_DNA"/>
</dbReference>
<reference evidence="2" key="1">
    <citation type="submission" date="2021-02" db="EMBL/GenBank/DDBJ databases">
        <authorList>
            <person name="Nowell W R."/>
        </authorList>
    </citation>
    <scope>NUCLEOTIDE SEQUENCE</scope>
</reference>
<organism evidence="2 3">
    <name type="scientific">Adineta steineri</name>
    <dbReference type="NCBI Taxonomy" id="433720"/>
    <lineage>
        <taxon>Eukaryota</taxon>
        <taxon>Metazoa</taxon>
        <taxon>Spiralia</taxon>
        <taxon>Gnathifera</taxon>
        <taxon>Rotifera</taxon>
        <taxon>Eurotatoria</taxon>
        <taxon>Bdelloidea</taxon>
        <taxon>Adinetida</taxon>
        <taxon>Adinetidae</taxon>
        <taxon>Adineta</taxon>
    </lineage>
</organism>
<proteinExistence type="predicted"/>
<evidence type="ECO:0000313" key="3">
    <source>
        <dbReference type="Proteomes" id="UP000663844"/>
    </source>
</evidence>